<dbReference type="InterPro" id="IPR013815">
    <property type="entry name" value="ATP_grasp_subdomain_1"/>
</dbReference>
<dbReference type="EC" id="2.7.9.2" evidence="5"/>
<evidence type="ECO:0000256" key="12">
    <source>
        <dbReference type="ARBA" id="ARBA00022842"/>
    </source>
</evidence>
<dbReference type="InterPro" id="IPR002192">
    <property type="entry name" value="PPDK_AMP/ATP-bd"/>
</dbReference>
<evidence type="ECO:0000313" key="18">
    <source>
        <dbReference type="Proteomes" id="UP000179014"/>
    </source>
</evidence>
<evidence type="ECO:0000256" key="10">
    <source>
        <dbReference type="ARBA" id="ARBA00022777"/>
    </source>
</evidence>
<dbReference type="GO" id="GO:0046872">
    <property type="term" value="F:metal ion binding"/>
    <property type="evidence" value="ECO:0007669"/>
    <property type="project" value="UniProtKB-KW"/>
</dbReference>
<dbReference type="Pfam" id="PF00391">
    <property type="entry name" value="PEP-utilizers"/>
    <property type="match status" value="1"/>
</dbReference>
<evidence type="ECO:0000259" key="15">
    <source>
        <dbReference type="Pfam" id="PF00391"/>
    </source>
</evidence>
<dbReference type="GO" id="GO:0005524">
    <property type="term" value="F:ATP binding"/>
    <property type="evidence" value="ECO:0007669"/>
    <property type="project" value="UniProtKB-KW"/>
</dbReference>
<dbReference type="Pfam" id="PF01326">
    <property type="entry name" value="PPDK_N"/>
    <property type="match status" value="1"/>
</dbReference>
<feature type="domain" description="PEP-utilising enzyme mobile" evidence="15">
    <location>
        <begin position="588"/>
        <end position="658"/>
    </location>
</feature>
<organism evidence="17 18">
    <name type="scientific">Candidatus Kaiserbacteria bacterium GWA2_50_9</name>
    <dbReference type="NCBI Taxonomy" id="1798474"/>
    <lineage>
        <taxon>Bacteria</taxon>
        <taxon>Candidatus Kaiseribacteriota</taxon>
    </lineage>
</organism>
<evidence type="ECO:0000256" key="3">
    <source>
        <dbReference type="ARBA" id="ARBA00004742"/>
    </source>
</evidence>
<comment type="pathway">
    <text evidence="3">Carbohydrate biosynthesis; gluconeogenesis.</text>
</comment>
<dbReference type="Gene3D" id="3.30.470.20">
    <property type="entry name" value="ATP-grasp fold, B domain"/>
    <property type="match status" value="1"/>
</dbReference>
<dbReference type="PANTHER" id="PTHR43030">
    <property type="entry name" value="PHOSPHOENOLPYRUVATE SYNTHASE"/>
    <property type="match status" value="1"/>
</dbReference>
<evidence type="ECO:0000256" key="5">
    <source>
        <dbReference type="ARBA" id="ARBA00011996"/>
    </source>
</evidence>
<evidence type="ECO:0000256" key="4">
    <source>
        <dbReference type="ARBA" id="ARBA00007837"/>
    </source>
</evidence>
<evidence type="ECO:0000259" key="16">
    <source>
        <dbReference type="Pfam" id="PF01326"/>
    </source>
</evidence>
<proteinExistence type="inferred from homology"/>
<comment type="function">
    <text evidence="2">Catalyzes the phosphorylation of pyruvate to phosphoenolpyruvate.</text>
</comment>
<dbReference type="Proteomes" id="UP000179014">
    <property type="component" value="Unassembled WGS sequence"/>
</dbReference>
<evidence type="ECO:0000313" key="17">
    <source>
        <dbReference type="EMBL" id="OGG41118.1"/>
    </source>
</evidence>
<keyword evidence="7" id="KW-0808">Transferase</keyword>
<evidence type="ECO:0000256" key="11">
    <source>
        <dbReference type="ARBA" id="ARBA00022840"/>
    </source>
</evidence>
<dbReference type="InterPro" id="IPR006319">
    <property type="entry name" value="PEP_synth"/>
</dbReference>
<comment type="cofactor">
    <cofactor evidence="1">
        <name>Mg(2+)</name>
        <dbReference type="ChEBI" id="CHEBI:18420"/>
    </cofactor>
</comment>
<dbReference type="GO" id="GO:0006094">
    <property type="term" value="P:gluconeogenesis"/>
    <property type="evidence" value="ECO:0007669"/>
    <property type="project" value="UniProtKB-UniPathway"/>
</dbReference>
<accession>A0A1F6BWB5</accession>
<comment type="caution">
    <text evidence="17">The sequence shown here is derived from an EMBL/GenBank/DDBJ whole genome shotgun (WGS) entry which is preliminary data.</text>
</comment>
<keyword evidence="12" id="KW-0460">Magnesium</keyword>
<evidence type="ECO:0000256" key="14">
    <source>
        <dbReference type="ARBA" id="ARBA00047700"/>
    </source>
</evidence>
<evidence type="ECO:0000256" key="13">
    <source>
        <dbReference type="ARBA" id="ARBA00033470"/>
    </source>
</evidence>
<dbReference type="SUPFAM" id="SSF52009">
    <property type="entry name" value="Phosphohistidine domain"/>
    <property type="match status" value="1"/>
</dbReference>
<comment type="similarity">
    <text evidence="4">Belongs to the PEP-utilizing enzyme family.</text>
</comment>
<keyword evidence="9" id="KW-0547">Nucleotide-binding</keyword>
<comment type="catalytic activity">
    <reaction evidence="14">
        <text>pyruvate + ATP + H2O = phosphoenolpyruvate + AMP + phosphate + 2 H(+)</text>
        <dbReference type="Rhea" id="RHEA:11364"/>
        <dbReference type="ChEBI" id="CHEBI:15361"/>
        <dbReference type="ChEBI" id="CHEBI:15377"/>
        <dbReference type="ChEBI" id="CHEBI:15378"/>
        <dbReference type="ChEBI" id="CHEBI:30616"/>
        <dbReference type="ChEBI" id="CHEBI:43474"/>
        <dbReference type="ChEBI" id="CHEBI:58702"/>
        <dbReference type="ChEBI" id="CHEBI:456215"/>
        <dbReference type="EC" id="2.7.9.2"/>
    </reaction>
</comment>
<evidence type="ECO:0000256" key="2">
    <source>
        <dbReference type="ARBA" id="ARBA00002988"/>
    </source>
</evidence>
<dbReference type="SUPFAM" id="SSF56059">
    <property type="entry name" value="Glutathione synthetase ATP-binding domain-like"/>
    <property type="match status" value="1"/>
</dbReference>
<reference evidence="17 18" key="1">
    <citation type="journal article" date="2016" name="Nat. Commun.">
        <title>Thousands of microbial genomes shed light on interconnected biogeochemical processes in an aquifer system.</title>
        <authorList>
            <person name="Anantharaman K."/>
            <person name="Brown C.T."/>
            <person name="Hug L.A."/>
            <person name="Sharon I."/>
            <person name="Castelle C.J."/>
            <person name="Probst A.J."/>
            <person name="Thomas B.C."/>
            <person name="Singh A."/>
            <person name="Wilkins M.J."/>
            <person name="Karaoz U."/>
            <person name="Brodie E.L."/>
            <person name="Williams K.H."/>
            <person name="Hubbard S.S."/>
            <person name="Banfield J.F."/>
        </authorList>
    </citation>
    <scope>NUCLEOTIDE SEQUENCE [LARGE SCALE GENOMIC DNA]</scope>
</reference>
<evidence type="ECO:0000256" key="6">
    <source>
        <dbReference type="ARBA" id="ARBA00021623"/>
    </source>
</evidence>
<dbReference type="InterPro" id="IPR008279">
    <property type="entry name" value="PEP-util_enz_mobile_dom"/>
</dbReference>
<evidence type="ECO:0000256" key="8">
    <source>
        <dbReference type="ARBA" id="ARBA00022723"/>
    </source>
</evidence>
<dbReference type="PANTHER" id="PTHR43030:SF1">
    <property type="entry name" value="PHOSPHOENOLPYRUVATE SYNTHASE"/>
    <property type="match status" value="1"/>
</dbReference>
<dbReference type="InterPro" id="IPR036637">
    <property type="entry name" value="Phosphohistidine_dom_sf"/>
</dbReference>
<evidence type="ECO:0000256" key="9">
    <source>
        <dbReference type="ARBA" id="ARBA00022741"/>
    </source>
</evidence>
<protein>
    <recommendedName>
        <fullName evidence="6">Phosphoenolpyruvate synthase</fullName>
        <ecNumber evidence="5">2.7.9.2</ecNumber>
    </recommendedName>
    <alternativeName>
        <fullName evidence="13">Pyruvate, water dikinase</fullName>
    </alternativeName>
</protein>
<evidence type="ECO:0000256" key="1">
    <source>
        <dbReference type="ARBA" id="ARBA00001946"/>
    </source>
</evidence>
<keyword evidence="10" id="KW-0418">Kinase</keyword>
<keyword evidence="11" id="KW-0067">ATP-binding</keyword>
<dbReference type="STRING" id="1798474.A2118_00430"/>
<dbReference type="AlphaFoldDB" id="A0A1F6BWB5"/>
<dbReference type="Gene3D" id="3.50.30.10">
    <property type="entry name" value="Phosphohistidine domain"/>
    <property type="match status" value="1"/>
</dbReference>
<dbReference type="UniPathway" id="UPA00138"/>
<keyword evidence="8" id="KW-0479">Metal-binding</keyword>
<dbReference type="Gene3D" id="3.30.1490.20">
    <property type="entry name" value="ATP-grasp fold, A domain"/>
    <property type="match status" value="1"/>
</dbReference>
<evidence type="ECO:0000256" key="7">
    <source>
        <dbReference type="ARBA" id="ARBA00022679"/>
    </source>
</evidence>
<gene>
    <name evidence="17" type="ORF">A2118_00430</name>
</gene>
<feature type="domain" description="Pyruvate phosphate dikinase AMP/ATP-binding" evidence="16">
    <location>
        <begin position="17"/>
        <end position="321"/>
    </location>
</feature>
<dbReference type="GO" id="GO:0008986">
    <property type="term" value="F:pyruvate, water dikinase activity"/>
    <property type="evidence" value="ECO:0007669"/>
    <property type="project" value="UniProtKB-EC"/>
</dbReference>
<dbReference type="EMBL" id="MFKN01000011">
    <property type="protein sequence ID" value="OGG41118.1"/>
    <property type="molecule type" value="Genomic_DNA"/>
</dbReference>
<sequence>MDFIKGFEQIGKGDAATAGGKGASLGEMTNAGIPVPPGFVILSSAFEHFLDETNLNTEIDTILHSVDQHEMGTVENASAKIQALILNAKMPDDIAATVQEFYKKLDAGYVAVRSSATAEDSASAAWAGQLDSFLNTTEETLLANVQKCWASLFTPRAIFYRYEKELHKTKISVAVVVQKMVQSEVSGIAFSVHPVTEDYNQLIIEGGFGLGEAIVSGSVTPDSYVIEKTPRRIIDKSITYQSRALWRAANGGNEWRELSEEEGNKPALSDEQALALAEIILRIESHYGFPCDIEWAYEAGTFYITQSRPITTLAPKTDANNLANRPLYKKTFARDFTLAIIEIWERVEAMTPKSWTQERFPFTPYIVFERSEKGVSAFFDEQGIQWLKNHLVAEAQKDPDFIAQVEKKLRETYAKVQNSWSSPALSHEELVEFLNNLEACWVWFEAGWWLWETTPEEREGLVIPKSLYDLRDRTQNCVIESDRLVRSSLEQIFPDAKEYIEVISGAEIASGKLPSINVLEARQRHFILSNGELSPDADYEEIESEFNIEIEKPFVTETDLITGQVGYAGTARGIVRTLYSMKQMNKVQERDILVAPMTLPDILPAMKLAAAFITDEGGVMCHAAIVAREMKKPCVIGTKFATQILHDGDLVEVDADNGVVRIVKRA</sequence>
<name>A0A1F6BWB5_9BACT</name>